<evidence type="ECO:0000313" key="11">
    <source>
        <dbReference type="Proteomes" id="UP000198851"/>
    </source>
</evidence>
<feature type="transmembrane region" description="Helical" evidence="7">
    <location>
        <begin position="12"/>
        <end position="35"/>
    </location>
</feature>
<feature type="domain" description="ABC transporter" evidence="8">
    <location>
        <begin position="312"/>
        <end position="548"/>
    </location>
</feature>
<evidence type="ECO:0000313" key="10">
    <source>
        <dbReference type="EMBL" id="SFK75140.1"/>
    </source>
</evidence>
<evidence type="ECO:0000256" key="3">
    <source>
        <dbReference type="ARBA" id="ARBA00022741"/>
    </source>
</evidence>
<evidence type="ECO:0000259" key="8">
    <source>
        <dbReference type="PROSITE" id="PS50893"/>
    </source>
</evidence>
<dbReference type="Gene3D" id="3.40.50.300">
    <property type="entry name" value="P-loop containing nucleotide triphosphate hydrolases"/>
    <property type="match status" value="1"/>
</dbReference>
<sequence>MSQSSIGQLKRLAVPLVALSLITNLAILVNPIFMMQVLDRVVPTGNLHTLAMLLAVALGALALQATVEYLRDVSFRRASHWLESASIPMVLNSAADLRDGVMSDRNCVTQALSGSTATTALMLPWIPLFLLVLWLIHPWFLGLSLGLAAISATVRFTRDSLTNTAQTEHIRLLKLEKRALRDAETVVLGSGMPGVFRNLLDRFAGLVMQRLASAEQMTRPTVATNSIAGFLRGGTQLLGLSLGAALVVSGELTAGGMIAASLILARSVANFEQVLNGWPDILAARHAAKRLSDYSLVAPPTSTDIAELSGSIAAQGLIFPRGGGAPPRLDRISFEVPAGKCLAVVGSSGGGKTTLLEALSGIAPCPIGSVLLDETDIKTLPVDSLSKHVGYLPQHAHLFHGSLSNNISGFSSHPDSGRIVAAAKTAGVHGLISALPESYDTDIGAQPFLLSAGQKQRVALARAIYSEPRYLFLDEPNALLDAAGERQLCAALARLKQMNTTIVMVIHRSGLMGLADYVLALENGRVADFGNRPDVLGRMSGGRRRIELPILDASLQDLVDWIGAQFTRAGDAELAGRAEVLASEMFNLALADVETNSIRAASFQFQFLDAKSCEICMTEDRESKASAKIRKVASLLQHPDPDLSLLGDDEAAIASISRMSDAFDVQSGDGRSVFRAALSAPTARTNGGTSH</sequence>
<dbReference type="SUPFAM" id="SSF52540">
    <property type="entry name" value="P-loop containing nucleoside triphosphate hydrolases"/>
    <property type="match status" value="1"/>
</dbReference>
<evidence type="ECO:0000256" key="4">
    <source>
        <dbReference type="ARBA" id="ARBA00022840"/>
    </source>
</evidence>
<organism evidence="10 11">
    <name type="scientific">Shimia haliotis</name>
    <dbReference type="NCBI Taxonomy" id="1280847"/>
    <lineage>
        <taxon>Bacteria</taxon>
        <taxon>Pseudomonadati</taxon>
        <taxon>Pseudomonadota</taxon>
        <taxon>Alphaproteobacteria</taxon>
        <taxon>Rhodobacterales</taxon>
        <taxon>Roseobacteraceae</taxon>
    </lineage>
</organism>
<evidence type="ECO:0000256" key="6">
    <source>
        <dbReference type="ARBA" id="ARBA00023136"/>
    </source>
</evidence>
<dbReference type="PROSITE" id="PS50893">
    <property type="entry name" value="ABC_TRANSPORTER_2"/>
    <property type="match status" value="1"/>
</dbReference>
<gene>
    <name evidence="10" type="ORF">SAMN04488036_10213</name>
</gene>
<dbReference type="InterPro" id="IPR027417">
    <property type="entry name" value="P-loop_NTPase"/>
</dbReference>
<keyword evidence="4 10" id="KW-0067">ATP-binding</keyword>
<dbReference type="GO" id="GO:0005524">
    <property type="term" value="F:ATP binding"/>
    <property type="evidence" value="ECO:0007669"/>
    <property type="project" value="UniProtKB-KW"/>
</dbReference>
<dbReference type="OrthoDB" id="9806127at2"/>
<evidence type="ECO:0000256" key="2">
    <source>
        <dbReference type="ARBA" id="ARBA00022692"/>
    </source>
</evidence>
<name>A0A1I4C3F9_9RHOB</name>
<dbReference type="GO" id="GO:0016887">
    <property type="term" value="F:ATP hydrolysis activity"/>
    <property type="evidence" value="ECO:0007669"/>
    <property type="project" value="InterPro"/>
</dbReference>
<dbReference type="Gene3D" id="1.20.1560.10">
    <property type="entry name" value="ABC transporter type 1, transmembrane domain"/>
    <property type="match status" value="1"/>
</dbReference>
<dbReference type="Proteomes" id="UP000198851">
    <property type="component" value="Unassembled WGS sequence"/>
</dbReference>
<dbReference type="InterPro" id="IPR017871">
    <property type="entry name" value="ABC_transporter-like_CS"/>
</dbReference>
<dbReference type="RefSeq" id="WP_093321424.1">
    <property type="nucleotide sequence ID" value="NZ_FOSZ01000002.1"/>
</dbReference>
<protein>
    <submittedName>
        <fullName evidence="10">ATP-binding cassette, subfamily C</fullName>
    </submittedName>
</protein>
<dbReference type="GO" id="GO:0005886">
    <property type="term" value="C:plasma membrane"/>
    <property type="evidence" value="ECO:0007669"/>
    <property type="project" value="UniProtKB-SubCell"/>
</dbReference>
<dbReference type="InterPro" id="IPR003593">
    <property type="entry name" value="AAA+_ATPase"/>
</dbReference>
<dbReference type="PANTHER" id="PTHR24221">
    <property type="entry name" value="ATP-BINDING CASSETTE SUB-FAMILY B"/>
    <property type="match status" value="1"/>
</dbReference>
<evidence type="ECO:0000259" key="9">
    <source>
        <dbReference type="PROSITE" id="PS50929"/>
    </source>
</evidence>
<comment type="subcellular location">
    <subcellularLocation>
        <location evidence="1">Cell membrane</location>
        <topology evidence="1">Multi-pass membrane protein</topology>
    </subcellularLocation>
</comment>
<dbReference type="SUPFAM" id="SSF90123">
    <property type="entry name" value="ABC transporter transmembrane region"/>
    <property type="match status" value="1"/>
</dbReference>
<keyword evidence="2 7" id="KW-0812">Transmembrane</keyword>
<feature type="transmembrane region" description="Helical" evidence="7">
    <location>
        <begin position="128"/>
        <end position="150"/>
    </location>
</feature>
<reference evidence="11" key="1">
    <citation type="submission" date="2016-10" db="EMBL/GenBank/DDBJ databases">
        <authorList>
            <person name="Varghese N."/>
            <person name="Submissions S."/>
        </authorList>
    </citation>
    <scope>NUCLEOTIDE SEQUENCE [LARGE SCALE GENOMIC DNA]</scope>
    <source>
        <strain evidence="11">DSM 28453</strain>
    </source>
</reference>
<dbReference type="InterPro" id="IPR039421">
    <property type="entry name" value="Type_1_exporter"/>
</dbReference>
<keyword evidence="5 7" id="KW-1133">Transmembrane helix</keyword>
<feature type="transmembrane region" description="Helical" evidence="7">
    <location>
        <begin position="47"/>
        <end position="67"/>
    </location>
</feature>
<dbReference type="PROSITE" id="PS50929">
    <property type="entry name" value="ABC_TM1F"/>
    <property type="match status" value="1"/>
</dbReference>
<dbReference type="InterPro" id="IPR036640">
    <property type="entry name" value="ABC1_TM_sf"/>
</dbReference>
<keyword evidence="6 7" id="KW-0472">Membrane</keyword>
<dbReference type="GO" id="GO:0140359">
    <property type="term" value="F:ABC-type transporter activity"/>
    <property type="evidence" value="ECO:0007669"/>
    <property type="project" value="InterPro"/>
</dbReference>
<dbReference type="PANTHER" id="PTHR24221:SF654">
    <property type="entry name" value="ATP-BINDING CASSETTE SUB-FAMILY B MEMBER 6"/>
    <property type="match status" value="1"/>
</dbReference>
<proteinExistence type="predicted"/>
<dbReference type="Pfam" id="PF00005">
    <property type="entry name" value="ABC_tran"/>
    <property type="match status" value="1"/>
</dbReference>
<keyword evidence="3" id="KW-0547">Nucleotide-binding</keyword>
<dbReference type="EMBL" id="FOSZ01000002">
    <property type="protein sequence ID" value="SFK75140.1"/>
    <property type="molecule type" value="Genomic_DNA"/>
</dbReference>
<evidence type="ECO:0000256" key="7">
    <source>
        <dbReference type="SAM" id="Phobius"/>
    </source>
</evidence>
<feature type="domain" description="ABC transmembrane type-1" evidence="9">
    <location>
        <begin position="16"/>
        <end position="283"/>
    </location>
</feature>
<dbReference type="PROSITE" id="PS00211">
    <property type="entry name" value="ABC_TRANSPORTER_1"/>
    <property type="match status" value="1"/>
</dbReference>
<accession>A0A1I4C3F9</accession>
<keyword evidence="11" id="KW-1185">Reference proteome</keyword>
<evidence type="ECO:0000256" key="5">
    <source>
        <dbReference type="ARBA" id="ARBA00022989"/>
    </source>
</evidence>
<dbReference type="STRING" id="1280847.SAMN04488036_10213"/>
<dbReference type="SMART" id="SM00382">
    <property type="entry name" value="AAA"/>
    <property type="match status" value="1"/>
</dbReference>
<dbReference type="InterPro" id="IPR003439">
    <property type="entry name" value="ABC_transporter-like_ATP-bd"/>
</dbReference>
<evidence type="ECO:0000256" key="1">
    <source>
        <dbReference type="ARBA" id="ARBA00004651"/>
    </source>
</evidence>
<dbReference type="AlphaFoldDB" id="A0A1I4C3F9"/>
<dbReference type="InterPro" id="IPR011527">
    <property type="entry name" value="ABC1_TM_dom"/>
</dbReference>